<accession>A0A2H3CYU9</accession>
<name>A0A2H3CYU9_ARMGA</name>
<sequence>MPAWFHTGDYVEFLVPHLTPLSDAYLPLLQMSYIHFIPSSDILMLQLALLGDVIGPQILDSDWNCIPEVDAVVISVNVLLSDYISKTKNKYYMNRNHDYQVCKNSVHWSTKHCESARGDSDSGTSRHSEQKKSAKFLQTPPDVLQHVTSNFLKDLKKM</sequence>
<evidence type="ECO:0000313" key="2">
    <source>
        <dbReference type="EMBL" id="PBK88181.1"/>
    </source>
</evidence>
<feature type="compositionally biased region" description="Basic and acidic residues" evidence="1">
    <location>
        <begin position="113"/>
        <end position="132"/>
    </location>
</feature>
<evidence type="ECO:0000313" key="3">
    <source>
        <dbReference type="Proteomes" id="UP000217790"/>
    </source>
</evidence>
<dbReference type="Proteomes" id="UP000217790">
    <property type="component" value="Unassembled WGS sequence"/>
</dbReference>
<organism evidence="2 3">
    <name type="scientific">Armillaria gallica</name>
    <name type="common">Bulbous honey fungus</name>
    <name type="synonym">Armillaria bulbosa</name>
    <dbReference type="NCBI Taxonomy" id="47427"/>
    <lineage>
        <taxon>Eukaryota</taxon>
        <taxon>Fungi</taxon>
        <taxon>Dikarya</taxon>
        <taxon>Basidiomycota</taxon>
        <taxon>Agaricomycotina</taxon>
        <taxon>Agaricomycetes</taxon>
        <taxon>Agaricomycetidae</taxon>
        <taxon>Agaricales</taxon>
        <taxon>Marasmiineae</taxon>
        <taxon>Physalacriaceae</taxon>
        <taxon>Armillaria</taxon>
    </lineage>
</organism>
<protein>
    <submittedName>
        <fullName evidence="2">Uncharacterized protein</fullName>
    </submittedName>
</protein>
<reference evidence="3" key="1">
    <citation type="journal article" date="2017" name="Nat. Ecol. Evol.">
        <title>Genome expansion and lineage-specific genetic innovations in the forest pathogenic fungi Armillaria.</title>
        <authorList>
            <person name="Sipos G."/>
            <person name="Prasanna A.N."/>
            <person name="Walter M.C."/>
            <person name="O'Connor E."/>
            <person name="Balint B."/>
            <person name="Krizsan K."/>
            <person name="Kiss B."/>
            <person name="Hess J."/>
            <person name="Varga T."/>
            <person name="Slot J."/>
            <person name="Riley R."/>
            <person name="Boka B."/>
            <person name="Rigling D."/>
            <person name="Barry K."/>
            <person name="Lee J."/>
            <person name="Mihaltcheva S."/>
            <person name="LaButti K."/>
            <person name="Lipzen A."/>
            <person name="Waldron R."/>
            <person name="Moloney N.M."/>
            <person name="Sperisen C."/>
            <person name="Kredics L."/>
            <person name="Vagvoelgyi C."/>
            <person name="Patrignani A."/>
            <person name="Fitzpatrick D."/>
            <person name="Nagy I."/>
            <person name="Doyle S."/>
            <person name="Anderson J.B."/>
            <person name="Grigoriev I.V."/>
            <person name="Gueldener U."/>
            <person name="Muensterkoetter M."/>
            <person name="Nagy L.G."/>
        </authorList>
    </citation>
    <scope>NUCLEOTIDE SEQUENCE [LARGE SCALE GENOMIC DNA]</scope>
    <source>
        <strain evidence="3">Ar21-2</strain>
    </source>
</reference>
<keyword evidence="3" id="KW-1185">Reference proteome</keyword>
<dbReference type="EMBL" id="KZ293674">
    <property type="protein sequence ID" value="PBK88181.1"/>
    <property type="molecule type" value="Genomic_DNA"/>
</dbReference>
<feature type="region of interest" description="Disordered" evidence="1">
    <location>
        <begin position="113"/>
        <end position="135"/>
    </location>
</feature>
<gene>
    <name evidence="2" type="ORF">ARMGADRAFT_1034151</name>
</gene>
<dbReference type="InParanoid" id="A0A2H3CYU9"/>
<proteinExistence type="predicted"/>
<evidence type="ECO:0000256" key="1">
    <source>
        <dbReference type="SAM" id="MobiDB-lite"/>
    </source>
</evidence>
<dbReference type="AlphaFoldDB" id="A0A2H3CYU9"/>